<dbReference type="AlphaFoldDB" id="A0A6J4UN30"/>
<evidence type="ECO:0000256" key="1">
    <source>
        <dbReference type="SAM" id="MobiDB-lite"/>
    </source>
</evidence>
<gene>
    <name evidence="2" type="ORF">AVDCRST_MAG88-951</name>
</gene>
<proteinExistence type="predicted"/>
<feature type="region of interest" description="Disordered" evidence="1">
    <location>
        <begin position="1"/>
        <end position="60"/>
    </location>
</feature>
<feature type="non-terminal residue" evidence="2">
    <location>
        <position position="1"/>
    </location>
</feature>
<sequence>CSTTSGRRPSSASTAASPRGRSPPTRFRLSASSASGHGGGSSCATRGSRRSTTCTTSGRT</sequence>
<accession>A0A6J4UN30</accession>
<protein>
    <submittedName>
        <fullName evidence="2">Uncharacterized protein</fullName>
    </submittedName>
</protein>
<feature type="non-terminal residue" evidence="2">
    <location>
        <position position="60"/>
    </location>
</feature>
<organism evidence="2">
    <name type="scientific">uncultured Thermomicrobiales bacterium</name>
    <dbReference type="NCBI Taxonomy" id="1645740"/>
    <lineage>
        <taxon>Bacteria</taxon>
        <taxon>Pseudomonadati</taxon>
        <taxon>Thermomicrobiota</taxon>
        <taxon>Thermomicrobia</taxon>
        <taxon>Thermomicrobiales</taxon>
        <taxon>environmental samples</taxon>
    </lineage>
</organism>
<dbReference type="EMBL" id="CADCWM010000331">
    <property type="protein sequence ID" value="CAA9553746.1"/>
    <property type="molecule type" value="Genomic_DNA"/>
</dbReference>
<evidence type="ECO:0000313" key="2">
    <source>
        <dbReference type="EMBL" id="CAA9553746.1"/>
    </source>
</evidence>
<name>A0A6J4UN30_9BACT</name>
<reference evidence="2" key="1">
    <citation type="submission" date="2020-02" db="EMBL/GenBank/DDBJ databases">
        <authorList>
            <person name="Meier V. D."/>
        </authorList>
    </citation>
    <scope>NUCLEOTIDE SEQUENCE</scope>
    <source>
        <strain evidence="2">AVDCRST_MAG88</strain>
    </source>
</reference>
<feature type="compositionally biased region" description="Low complexity" evidence="1">
    <location>
        <begin position="1"/>
        <end position="35"/>
    </location>
</feature>
<feature type="compositionally biased region" description="Low complexity" evidence="1">
    <location>
        <begin position="42"/>
        <end position="60"/>
    </location>
</feature>